<sequence>MDYSNYGHFSSNFAQPQSAWESSVYRDESMTPYTTGRLTQQPPTGMSYASAFTFGQDFGSSASSAANYSDFTRQFLTELRNPAVDMNNNDDFLLDSSSGEEKDSISKSASPETHGKSMAKASSKDKNVNNVISEHAY</sequence>
<reference evidence="2 3" key="1">
    <citation type="submission" date="2024-11" db="EMBL/GenBank/DDBJ databases">
        <title>Adaptive evolution of stress response genes in parasites aligns with host niche diversity.</title>
        <authorList>
            <person name="Hahn C."/>
            <person name="Resl P."/>
        </authorList>
    </citation>
    <scope>NUCLEOTIDE SEQUENCE [LARGE SCALE GENOMIC DNA]</scope>
    <source>
        <strain evidence="2">EGGRZ-B1_66</strain>
        <tissue evidence="2">Body</tissue>
    </source>
</reference>
<protein>
    <submittedName>
        <fullName evidence="2">Uncharacterized protein</fullName>
    </submittedName>
</protein>
<evidence type="ECO:0000313" key="2">
    <source>
        <dbReference type="EMBL" id="KAL3308822.1"/>
    </source>
</evidence>
<feature type="compositionally biased region" description="Polar residues" evidence="1">
    <location>
        <begin position="128"/>
        <end position="137"/>
    </location>
</feature>
<evidence type="ECO:0000313" key="3">
    <source>
        <dbReference type="Proteomes" id="UP001626550"/>
    </source>
</evidence>
<dbReference type="EMBL" id="JBJKFK010004646">
    <property type="protein sequence ID" value="KAL3308822.1"/>
    <property type="molecule type" value="Genomic_DNA"/>
</dbReference>
<evidence type="ECO:0000256" key="1">
    <source>
        <dbReference type="SAM" id="MobiDB-lite"/>
    </source>
</evidence>
<keyword evidence="3" id="KW-1185">Reference proteome</keyword>
<accession>A0ABD2PMS9</accession>
<feature type="region of interest" description="Disordered" evidence="1">
    <location>
        <begin position="82"/>
        <end position="137"/>
    </location>
</feature>
<comment type="caution">
    <text evidence="2">The sequence shown here is derived from an EMBL/GenBank/DDBJ whole genome shotgun (WGS) entry which is preliminary data.</text>
</comment>
<proteinExistence type="predicted"/>
<gene>
    <name evidence="2" type="ORF">Ciccas_012641</name>
</gene>
<dbReference type="Proteomes" id="UP001626550">
    <property type="component" value="Unassembled WGS sequence"/>
</dbReference>
<dbReference type="AlphaFoldDB" id="A0ABD2PMS9"/>
<name>A0ABD2PMS9_9PLAT</name>
<organism evidence="2 3">
    <name type="scientific">Cichlidogyrus casuarinus</name>
    <dbReference type="NCBI Taxonomy" id="1844966"/>
    <lineage>
        <taxon>Eukaryota</taxon>
        <taxon>Metazoa</taxon>
        <taxon>Spiralia</taxon>
        <taxon>Lophotrochozoa</taxon>
        <taxon>Platyhelminthes</taxon>
        <taxon>Monogenea</taxon>
        <taxon>Monopisthocotylea</taxon>
        <taxon>Dactylogyridea</taxon>
        <taxon>Ancyrocephalidae</taxon>
        <taxon>Cichlidogyrus</taxon>
    </lineage>
</organism>